<feature type="region of interest" description="Disordered" evidence="1">
    <location>
        <begin position="630"/>
        <end position="666"/>
    </location>
</feature>
<feature type="compositionally biased region" description="Low complexity" evidence="1">
    <location>
        <begin position="650"/>
        <end position="659"/>
    </location>
</feature>
<accession>A0A8J6E6I5</accession>
<organism evidence="4 5">
    <name type="scientific">Eleutherodactylus coqui</name>
    <name type="common">Puerto Rican coqui</name>
    <dbReference type="NCBI Taxonomy" id="57060"/>
    <lineage>
        <taxon>Eukaryota</taxon>
        <taxon>Metazoa</taxon>
        <taxon>Chordata</taxon>
        <taxon>Craniata</taxon>
        <taxon>Vertebrata</taxon>
        <taxon>Euteleostomi</taxon>
        <taxon>Amphibia</taxon>
        <taxon>Batrachia</taxon>
        <taxon>Anura</taxon>
        <taxon>Neobatrachia</taxon>
        <taxon>Hyloidea</taxon>
        <taxon>Eleutherodactylidae</taxon>
        <taxon>Eleutherodactylinae</taxon>
        <taxon>Eleutherodactylus</taxon>
        <taxon>Eleutherodactylus</taxon>
    </lineage>
</organism>
<comment type="caution">
    <text evidence="4">The sequence shown here is derived from an EMBL/GenBank/DDBJ whole genome shotgun (WGS) entry which is preliminary data.</text>
</comment>
<dbReference type="GO" id="GO:0001164">
    <property type="term" value="F:RNA polymerase I core promoter sequence-specific DNA binding"/>
    <property type="evidence" value="ECO:0007669"/>
    <property type="project" value="TreeGrafter"/>
</dbReference>
<feature type="compositionally biased region" description="Polar residues" evidence="1">
    <location>
        <begin position="387"/>
        <end position="403"/>
    </location>
</feature>
<reference evidence="4" key="1">
    <citation type="thesis" date="2020" institute="ProQuest LLC" country="789 East Eisenhower Parkway, Ann Arbor, MI, USA">
        <title>Comparative Genomics and Chromosome Evolution.</title>
        <authorList>
            <person name="Mudd A.B."/>
        </authorList>
    </citation>
    <scope>NUCLEOTIDE SEQUENCE</scope>
    <source>
        <strain evidence="4">HN-11 Male</strain>
        <tissue evidence="4">Kidney and liver</tissue>
    </source>
</reference>
<dbReference type="EMBL" id="WNTK01003619">
    <property type="protein sequence ID" value="KAG9465010.1"/>
    <property type="molecule type" value="Genomic_DNA"/>
</dbReference>
<evidence type="ECO:0000313" key="5">
    <source>
        <dbReference type="Proteomes" id="UP000770717"/>
    </source>
</evidence>
<dbReference type="Proteomes" id="UP000770717">
    <property type="component" value="Unassembled WGS sequence"/>
</dbReference>
<dbReference type="GO" id="GO:0001650">
    <property type="term" value="C:fibrillar center"/>
    <property type="evidence" value="ECO:0007669"/>
    <property type="project" value="TreeGrafter"/>
</dbReference>
<evidence type="ECO:0000259" key="2">
    <source>
        <dbReference type="Pfam" id="PF20641"/>
    </source>
</evidence>
<evidence type="ECO:0000313" key="4">
    <source>
        <dbReference type="EMBL" id="KAG9465010.1"/>
    </source>
</evidence>
<evidence type="ECO:0008006" key="6">
    <source>
        <dbReference type="Google" id="ProtNLM"/>
    </source>
</evidence>
<dbReference type="InterPro" id="IPR049090">
    <property type="entry name" value="TAF1C_HB"/>
</dbReference>
<dbReference type="AlphaFoldDB" id="A0A8J6E6I5"/>
<proteinExistence type="predicted"/>
<dbReference type="Pfam" id="PF20641">
    <property type="entry name" value="TAF1C_beta-prop"/>
    <property type="match status" value="1"/>
</dbReference>
<sequence length="666" mass="73004">MDQCLGRDVLGMRCIYGPVSGEGGMFWGDVYMDQYRGRDVLGMSCIYRPVSREGCLGCSGLLSSAVSVGVRSSFHLASWSFSHHEPPKALSVLSTRTPSTCITASPHIAAEFSVCTEGGTLHLWSLETGLQPVRQEADTLCFRDDPYWRWSDFTSHPRVLTFADRTGVQFVDVRVPNSQGQDLFHIGQESSCRRGERVILPRCLRETNPVYCLVSTQFSLYIMDERFPLVPVAKWDHMLEGPPTYVGVIPGGVTDSSNKILLSTQHSQETLMVQYSSGHSGSCQLHLPAVCLPRISESLNHLAPLLPHHHDTVLRRLQSPLAGMAAASPQLAADRLLVFQLTGAGDLFFQRLSQKTADGSDDASGIRVESTMSNAILEEPYAEHPHQSMSETLSPSAGSNQQGSVALAPSCRPSCLLASNTGFCSWVHDLYRACTWKATISRPLCQISTLFPSNKISESSEEVAKLRQRLRDSIKWGALVPSLAAATSHRLEAVHPNGWKDPLSQRLTACWEGRLGLWWDDRLGRNKESKIQALREKRQRQKQLRSRSLSSLSRSFTASITSVEARSVWSCDSAPDGLASLPSTSQDCAADASQTTVTSRLSHISCAMTPSQSLQAKGIPCERRQTVRHYLSVGDGTSPGPAPSLPGSPPLSQRSQPPSKRSRMGF</sequence>
<dbReference type="InterPro" id="IPR038801">
    <property type="entry name" value="TAF1C"/>
</dbReference>
<keyword evidence="5" id="KW-1185">Reference proteome</keyword>
<dbReference type="PANTHER" id="PTHR15319:SF1">
    <property type="entry name" value="TATA BOX-BINDING PROTEIN-ASSOCIATED FACTOR RNA POLYMERASE I SUBUNIT C"/>
    <property type="match status" value="1"/>
</dbReference>
<feature type="region of interest" description="Disordered" evidence="1">
    <location>
        <begin position="383"/>
        <end position="403"/>
    </location>
</feature>
<gene>
    <name evidence="4" type="ORF">GDO78_019085</name>
</gene>
<protein>
    <recommendedName>
        <fullName evidence="6">TATA box-binding protein-associated factor RNA polymerase I subunit C</fullName>
    </recommendedName>
</protein>
<dbReference type="InterPro" id="IPR049087">
    <property type="entry name" value="TAF1C_beta-prop"/>
</dbReference>
<feature type="compositionally biased region" description="Pro residues" evidence="1">
    <location>
        <begin position="640"/>
        <end position="649"/>
    </location>
</feature>
<dbReference type="Pfam" id="PF20642">
    <property type="entry name" value="TAF1C_HB"/>
    <property type="match status" value="1"/>
</dbReference>
<dbReference type="OrthoDB" id="2382881at2759"/>
<evidence type="ECO:0000256" key="1">
    <source>
        <dbReference type="SAM" id="MobiDB-lite"/>
    </source>
</evidence>
<feature type="domain" description="TAF1C helical bundle" evidence="3">
    <location>
        <begin position="315"/>
        <end position="548"/>
    </location>
</feature>
<evidence type="ECO:0000259" key="3">
    <source>
        <dbReference type="Pfam" id="PF20642"/>
    </source>
</evidence>
<dbReference type="PANTHER" id="PTHR15319">
    <property type="entry name" value="TATA BOX-BINDING PROTEIN ASSOCIATED FACTOR RNA POLYMERASE I SUBUNIT C"/>
    <property type="match status" value="1"/>
</dbReference>
<name>A0A8J6E6I5_ELECQ</name>
<feature type="domain" description="TAF1C beta-propeller" evidence="2">
    <location>
        <begin position="68"/>
        <end position="204"/>
    </location>
</feature>